<feature type="region of interest" description="Disordered" evidence="1">
    <location>
        <begin position="1"/>
        <end position="26"/>
    </location>
</feature>
<sequence length="384" mass="43089">MPLSPTKSGSPQLNDSKPARLKRHGRSGSLFSLKADKETFSSPLSDPLAVRLKDPMEPKADHLERAFKSIETMVKSHSGMLSAFYDAQNPYELISAFIVHVESLQLVYRSFVLTLPYISTLLPLANDLLPNKLSGYSRFLGPMQRSIKYELLTRRLVNALYKEAGSLELQKLVRTALKIAEGFCQNLESAQKSEQARIRLAEFTIQLGTDVKHKTLLFEGPIATEALSSKKGCKINYAVLFTDGTVFWNSSGSEQDRTPKSWTQESVTNVEDGGYLDLVVHTILQKQGKSKVVRRAVGFTTIARPLSTVMPDASQKSKLPHSPLLEIVDAKGEKRRRKESVMEDWVELGRQKEREQKRFSLGSTAEIVTPRTPDRLQKDKSGYF</sequence>
<dbReference type="AlphaFoldDB" id="R4XAJ8"/>
<dbReference type="Gene3D" id="1.20.900.10">
    <property type="entry name" value="Dbl homology (DH) domain"/>
    <property type="match status" value="1"/>
</dbReference>
<dbReference type="GO" id="GO:0005085">
    <property type="term" value="F:guanyl-nucleotide exchange factor activity"/>
    <property type="evidence" value="ECO:0007669"/>
    <property type="project" value="UniProtKB-ARBA"/>
</dbReference>
<evidence type="ECO:0008006" key="4">
    <source>
        <dbReference type="Google" id="ProtNLM"/>
    </source>
</evidence>
<dbReference type="VEuPathDB" id="FungiDB:TAPDE_002665"/>
<name>R4XAJ8_TAPDE</name>
<dbReference type="SUPFAM" id="SSF48065">
    <property type="entry name" value="DBL homology domain (DH-domain)"/>
    <property type="match status" value="1"/>
</dbReference>
<evidence type="ECO:0000313" key="3">
    <source>
        <dbReference type="Proteomes" id="UP000013776"/>
    </source>
</evidence>
<feature type="region of interest" description="Disordered" evidence="1">
    <location>
        <begin position="356"/>
        <end position="384"/>
    </location>
</feature>
<keyword evidence="3" id="KW-1185">Reference proteome</keyword>
<dbReference type="InterPro" id="IPR035899">
    <property type="entry name" value="DBL_dom_sf"/>
</dbReference>
<gene>
    <name evidence="2" type="ORF">TAPDE_002665</name>
</gene>
<feature type="compositionally biased region" description="Polar residues" evidence="1">
    <location>
        <begin position="1"/>
        <end position="15"/>
    </location>
</feature>
<accession>R4XAJ8</accession>
<dbReference type="OrthoDB" id="1716625at2759"/>
<reference evidence="2 3" key="1">
    <citation type="journal article" date="2013" name="MBio">
        <title>Genome sequencing of the plant pathogen Taphrina deformans, the causal agent of peach leaf curl.</title>
        <authorList>
            <person name="Cisse O.H."/>
            <person name="Almeida J.M.G.C.F."/>
            <person name="Fonseca A."/>
            <person name="Kumar A.A."/>
            <person name="Salojaervi J."/>
            <person name="Overmyer K."/>
            <person name="Hauser P.M."/>
            <person name="Pagni M."/>
        </authorList>
    </citation>
    <scope>NUCLEOTIDE SEQUENCE [LARGE SCALE GENOMIC DNA]</scope>
    <source>
        <strain evidence="3">PYCC 5710 / ATCC 11124 / CBS 356.35 / IMI 108563 / JCM 9778 / NBRC 8474</strain>
    </source>
</reference>
<dbReference type="Proteomes" id="UP000013776">
    <property type="component" value="Unassembled WGS sequence"/>
</dbReference>
<proteinExistence type="predicted"/>
<protein>
    <recommendedName>
        <fullName evidence="4">DH domain-containing protein</fullName>
    </recommendedName>
</protein>
<evidence type="ECO:0000313" key="2">
    <source>
        <dbReference type="EMBL" id="CCG82854.1"/>
    </source>
</evidence>
<dbReference type="EMBL" id="CAHR02000105">
    <property type="protein sequence ID" value="CCG82854.1"/>
    <property type="molecule type" value="Genomic_DNA"/>
</dbReference>
<evidence type="ECO:0000256" key="1">
    <source>
        <dbReference type="SAM" id="MobiDB-lite"/>
    </source>
</evidence>
<organism evidence="2 3">
    <name type="scientific">Taphrina deformans (strain PYCC 5710 / ATCC 11124 / CBS 356.35 / IMI 108563 / JCM 9778 / NBRC 8474)</name>
    <name type="common">Peach leaf curl fungus</name>
    <name type="synonym">Lalaria deformans</name>
    <dbReference type="NCBI Taxonomy" id="1097556"/>
    <lineage>
        <taxon>Eukaryota</taxon>
        <taxon>Fungi</taxon>
        <taxon>Dikarya</taxon>
        <taxon>Ascomycota</taxon>
        <taxon>Taphrinomycotina</taxon>
        <taxon>Taphrinomycetes</taxon>
        <taxon>Taphrinales</taxon>
        <taxon>Taphrinaceae</taxon>
        <taxon>Taphrina</taxon>
    </lineage>
</organism>
<feature type="compositionally biased region" description="Basic and acidic residues" evidence="1">
    <location>
        <begin position="372"/>
        <end position="384"/>
    </location>
</feature>
<comment type="caution">
    <text evidence="2">The sequence shown here is derived from an EMBL/GenBank/DDBJ whole genome shotgun (WGS) entry which is preliminary data.</text>
</comment>